<evidence type="ECO:0000313" key="2">
    <source>
        <dbReference type="Proteomes" id="UP000198304"/>
    </source>
</evidence>
<evidence type="ECO:0000313" key="1">
    <source>
        <dbReference type="EMBL" id="SNS89264.1"/>
    </source>
</evidence>
<sequence length="138" mass="15417">MVIIKGIYRKDVVGNWIEHKEVFLQLSNERKPKDNISIITSMGYHKLRNDEVKGFCHQKFKANFIIEGLCTSKITSGSLLTVGEALVEVSTIGKTCHKECPVLTGNNSCALGKYIFFAKVIQSGKVKYQDFVSPCISD</sequence>
<protein>
    <recommendedName>
        <fullName evidence="3">MOSC domain-containing protein</fullName>
    </recommendedName>
</protein>
<accession>A0A239IA72</accession>
<dbReference type="AlphaFoldDB" id="A0A239IA72"/>
<dbReference type="Proteomes" id="UP000198304">
    <property type="component" value="Unassembled WGS sequence"/>
</dbReference>
<proteinExistence type="predicted"/>
<evidence type="ECO:0008006" key="3">
    <source>
        <dbReference type="Google" id="ProtNLM"/>
    </source>
</evidence>
<organism evidence="1 2">
    <name type="scientific">Anaerovirgula multivorans</name>
    <dbReference type="NCBI Taxonomy" id="312168"/>
    <lineage>
        <taxon>Bacteria</taxon>
        <taxon>Bacillati</taxon>
        <taxon>Bacillota</taxon>
        <taxon>Clostridia</taxon>
        <taxon>Peptostreptococcales</taxon>
        <taxon>Natronincolaceae</taxon>
        <taxon>Anaerovirgula</taxon>
    </lineage>
</organism>
<dbReference type="RefSeq" id="WP_089284484.1">
    <property type="nucleotide sequence ID" value="NZ_FZOJ01000026.1"/>
</dbReference>
<name>A0A239IA72_9FIRM</name>
<reference evidence="1 2" key="1">
    <citation type="submission" date="2017-06" db="EMBL/GenBank/DDBJ databases">
        <authorList>
            <person name="Kim H.J."/>
            <person name="Triplett B.A."/>
        </authorList>
    </citation>
    <scope>NUCLEOTIDE SEQUENCE [LARGE SCALE GENOMIC DNA]</scope>
    <source>
        <strain evidence="1 2">SCA</strain>
    </source>
</reference>
<gene>
    <name evidence="1" type="ORF">SAMN05446037_10264</name>
</gene>
<dbReference type="EMBL" id="FZOJ01000026">
    <property type="protein sequence ID" value="SNS89264.1"/>
    <property type="molecule type" value="Genomic_DNA"/>
</dbReference>
<dbReference type="Gene3D" id="2.40.33.20">
    <property type="entry name" value="PK beta-barrel domain-like"/>
    <property type="match status" value="1"/>
</dbReference>
<keyword evidence="2" id="KW-1185">Reference proteome</keyword>
<dbReference type="InterPro" id="IPR011037">
    <property type="entry name" value="Pyrv_Knase-like_insert_dom_sf"/>
</dbReference>
<dbReference type="OrthoDB" id="1956660at2"/>
<dbReference type="SUPFAM" id="SSF50800">
    <property type="entry name" value="PK beta-barrel domain-like"/>
    <property type="match status" value="1"/>
</dbReference>